<dbReference type="EMBL" id="MN740580">
    <property type="protein sequence ID" value="QHU34799.1"/>
    <property type="molecule type" value="Genomic_DNA"/>
</dbReference>
<keyword evidence="1" id="KW-0472">Membrane</keyword>
<protein>
    <submittedName>
        <fullName evidence="2">Uncharacterized protein</fullName>
    </submittedName>
</protein>
<feature type="transmembrane region" description="Helical" evidence="1">
    <location>
        <begin position="97"/>
        <end position="123"/>
    </location>
</feature>
<evidence type="ECO:0000256" key="1">
    <source>
        <dbReference type="SAM" id="Phobius"/>
    </source>
</evidence>
<feature type="transmembrane region" description="Helical" evidence="1">
    <location>
        <begin position="63"/>
        <end position="85"/>
    </location>
</feature>
<evidence type="ECO:0000313" key="2">
    <source>
        <dbReference type="EMBL" id="QHU34799.1"/>
    </source>
</evidence>
<sequence>MIILLPLIASNLYKESERFANNYNTTNDVIENDVVKHDVISALYLLMLGYNANYYYRWGIIDNICIVLLYILTFLISIFSAYLSFTCDWKGMFNDITIRLLFAFSAFMLGPFYLVWFFLINYLGKMC</sequence>
<keyword evidence="1" id="KW-1133">Transmembrane helix</keyword>
<proteinExistence type="predicted"/>
<organism evidence="2">
    <name type="scientific">viral metagenome</name>
    <dbReference type="NCBI Taxonomy" id="1070528"/>
    <lineage>
        <taxon>unclassified sequences</taxon>
        <taxon>metagenomes</taxon>
        <taxon>organismal metagenomes</taxon>
    </lineage>
</organism>
<accession>A0A6C0LVM4</accession>
<name>A0A6C0LVM4_9ZZZZ</name>
<dbReference type="AlphaFoldDB" id="A0A6C0LVM4"/>
<keyword evidence="1" id="KW-0812">Transmembrane</keyword>
<reference evidence="2" key="1">
    <citation type="journal article" date="2020" name="Nature">
        <title>Giant virus diversity and host interactions through global metagenomics.</title>
        <authorList>
            <person name="Schulz F."/>
            <person name="Roux S."/>
            <person name="Paez-Espino D."/>
            <person name="Jungbluth S."/>
            <person name="Walsh D.A."/>
            <person name="Denef V.J."/>
            <person name="McMahon K.D."/>
            <person name="Konstantinidis K.T."/>
            <person name="Eloe-Fadrosh E.A."/>
            <person name="Kyrpides N.C."/>
            <person name="Woyke T."/>
        </authorList>
    </citation>
    <scope>NUCLEOTIDE SEQUENCE</scope>
    <source>
        <strain evidence="2">GVMAG-S-1017244-22</strain>
    </source>
</reference>